<dbReference type="Gene3D" id="3.30.540.10">
    <property type="entry name" value="Fructose-1,6-Bisphosphatase, subunit A, domain 1"/>
    <property type="match status" value="1"/>
</dbReference>
<protein>
    <recommendedName>
        <fullName evidence="3">inositol-phosphate phosphatase</fullName>
        <ecNumber evidence="3">3.1.3.25</ecNumber>
    </recommendedName>
</protein>
<dbReference type="Proteomes" id="UP000001258">
    <property type="component" value="Chromosome"/>
</dbReference>
<dbReference type="GO" id="GO:0006020">
    <property type="term" value="P:inositol metabolic process"/>
    <property type="evidence" value="ECO:0007669"/>
    <property type="project" value="TreeGrafter"/>
</dbReference>
<dbReference type="SUPFAM" id="SSF56655">
    <property type="entry name" value="Carbohydrate phosphatase"/>
    <property type="match status" value="1"/>
</dbReference>
<keyword evidence="5" id="KW-0378">Hydrolase</keyword>
<evidence type="ECO:0000256" key="7">
    <source>
        <dbReference type="PIRSR" id="PIRSR600760-2"/>
    </source>
</evidence>
<evidence type="ECO:0000256" key="3">
    <source>
        <dbReference type="ARBA" id="ARBA00013106"/>
    </source>
</evidence>
<dbReference type="eggNOG" id="COG0483">
    <property type="taxonomic scope" value="Bacteria"/>
</dbReference>
<name>Q9K9L0_HALH5</name>
<evidence type="ECO:0000313" key="8">
    <source>
        <dbReference type="EMBL" id="BAB06354.1"/>
    </source>
</evidence>
<feature type="binding site" evidence="7">
    <location>
        <position position="72"/>
    </location>
    <ligand>
        <name>Mg(2+)</name>
        <dbReference type="ChEBI" id="CHEBI:18420"/>
        <label>1</label>
        <note>catalytic</note>
    </ligand>
</feature>
<comment type="catalytic activity">
    <reaction evidence="1">
        <text>a myo-inositol phosphate + H2O = myo-inositol + phosphate</text>
        <dbReference type="Rhea" id="RHEA:24056"/>
        <dbReference type="ChEBI" id="CHEBI:15377"/>
        <dbReference type="ChEBI" id="CHEBI:17268"/>
        <dbReference type="ChEBI" id="CHEBI:43474"/>
        <dbReference type="ChEBI" id="CHEBI:84139"/>
        <dbReference type="EC" id="3.1.3.25"/>
    </reaction>
</comment>
<reference evidence="8 9" key="1">
    <citation type="journal article" date="2000" name="Nucleic Acids Res.">
        <title>Complete genome sequence of the alkaliphilic bacterium Bacillus halodurans and genomic sequence comparison with Bacillus subtilis.</title>
        <authorList>
            <person name="Takami H."/>
            <person name="Nakasone K."/>
            <person name="Takaki Y."/>
            <person name="Maeno G."/>
            <person name="Sasaki R."/>
            <person name="Masui N."/>
            <person name="Fuji F."/>
            <person name="Hirama C."/>
            <person name="Nakamura Y."/>
            <person name="Ogasawara N."/>
            <person name="Kuhara S."/>
            <person name="Horikoshi K."/>
        </authorList>
    </citation>
    <scope>NUCLEOTIDE SEQUENCE [LARGE SCALE GENOMIC DNA]</scope>
    <source>
        <strain evidence="9">ATCC BAA-125 / DSM 18197 / FERM 7344 / JCM 9153 / C-125</strain>
    </source>
</reference>
<dbReference type="GO" id="GO:0007165">
    <property type="term" value="P:signal transduction"/>
    <property type="evidence" value="ECO:0007669"/>
    <property type="project" value="TreeGrafter"/>
</dbReference>
<dbReference type="PRINTS" id="PR00377">
    <property type="entry name" value="IMPHPHTASES"/>
</dbReference>
<dbReference type="EC" id="3.1.3.25" evidence="3"/>
<evidence type="ECO:0000313" key="9">
    <source>
        <dbReference type="Proteomes" id="UP000001258"/>
    </source>
</evidence>
<dbReference type="PROSITE" id="PS00630">
    <property type="entry name" value="IMP_2"/>
    <property type="match status" value="1"/>
</dbReference>
<dbReference type="EMBL" id="BA000004">
    <property type="protein sequence ID" value="BAB06354.1"/>
    <property type="molecule type" value="Genomic_DNA"/>
</dbReference>
<keyword evidence="9" id="KW-1185">Reference proteome</keyword>
<evidence type="ECO:0000256" key="5">
    <source>
        <dbReference type="ARBA" id="ARBA00022801"/>
    </source>
</evidence>
<dbReference type="GO" id="GO:0046872">
    <property type="term" value="F:metal ion binding"/>
    <property type="evidence" value="ECO:0007669"/>
    <property type="project" value="UniProtKB-KW"/>
</dbReference>
<dbReference type="PIR" id="C83979">
    <property type="entry name" value="C83979"/>
</dbReference>
<keyword evidence="6 7" id="KW-0460">Magnesium</keyword>
<dbReference type="PANTHER" id="PTHR20854">
    <property type="entry name" value="INOSITOL MONOPHOSPHATASE"/>
    <property type="match status" value="1"/>
</dbReference>
<dbReference type="InterPro" id="IPR020550">
    <property type="entry name" value="Inositol_monophosphatase_CS"/>
</dbReference>
<dbReference type="STRING" id="272558.gene:10728533"/>
<dbReference type="Gene3D" id="3.40.190.80">
    <property type="match status" value="1"/>
</dbReference>
<dbReference type="AlphaFoldDB" id="Q9K9L0"/>
<evidence type="ECO:0000256" key="1">
    <source>
        <dbReference type="ARBA" id="ARBA00001033"/>
    </source>
</evidence>
<comment type="cofactor">
    <cofactor evidence="2 7">
        <name>Mg(2+)</name>
        <dbReference type="ChEBI" id="CHEBI:18420"/>
    </cofactor>
</comment>
<feature type="binding site" evidence="7">
    <location>
        <position position="92"/>
    </location>
    <ligand>
        <name>Mg(2+)</name>
        <dbReference type="ChEBI" id="CHEBI:18420"/>
        <label>1</label>
        <note>catalytic</note>
    </ligand>
</feature>
<proteinExistence type="predicted"/>
<dbReference type="Pfam" id="PF00459">
    <property type="entry name" value="Inositol_P"/>
    <property type="match status" value="1"/>
</dbReference>
<dbReference type="PROSITE" id="PS00629">
    <property type="entry name" value="IMP_1"/>
    <property type="match status" value="1"/>
</dbReference>
<dbReference type="InterPro" id="IPR000760">
    <property type="entry name" value="Inositol_monophosphatase-like"/>
</dbReference>
<dbReference type="RefSeq" id="WP_010898786.1">
    <property type="nucleotide sequence ID" value="NC_002570.2"/>
</dbReference>
<gene>
    <name evidence="8" type="ordered locus">BH2635</name>
</gene>
<sequence>MTRENKWIDIGEVAKAWVVEAAQQIKQALEGTFNVEAKSNPDDLVTDVDRSTERFFYEKVTSHFPKHHFLGEEGTAEKLDRLDGTVWIIDPIDGTMNFVHSQYHFAISVGVFHDGVGKVGIIYDVMNDEMFYAVQGEGAYVRDTKLKTITTSSVNESVVGVNARWLVEQRAPFRGELERLVRDVRGVRSFGSAALELAYVAAGRLDGYVSLKLSPWDYAAGKVLLAEVGGTITTLQGEELSLLEPSTLLAANSSLHSAIVDQYIKGE</sequence>
<feature type="binding site" evidence="7">
    <location>
        <position position="93"/>
    </location>
    <ligand>
        <name>Mg(2+)</name>
        <dbReference type="ChEBI" id="CHEBI:18420"/>
        <label>2</label>
    </ligand>
</feature>
<dbReference type="HOGENOM" id="CLU_044118_6_2_9"/>
<evidence type="ECO:0000256" key="4">
    <source>
        <dbReference type="ARBA" id="ARBA00022723"/>
    </source>
</evidence>
<dbReference type="PANTHER" id="PTHR20854:SF4">
    <property type="entry name" value="INOSITOL-1-MONOPHOSPHATASE-RELATED"/>
    <property type="match status" value="1"/>
</dbReference>
<accession>Q9K9L0</accession>
<dbReference type="InterPro" id="IPR020583">
    <property type="entry name" value="Inositol_monoP_metal-BS"/>
</dbReference>
<keyword evidence="4 7" id="KW-0479">Metal-binding</keyword>
<evidence type="ECO:0000256" key="2">
    <source>
        <dbReference type="ARBA" id="ARBA00001946"/>
    </source>
</evidence>
<dbReference type="FunFam" id="3.30.540.10:FF:000003">
    <property type="entry name" value="Inositol-1-monophosphatase"/>
    <property type="match status" value="1"/>
</dbReference>
<feature type="binding site" evidence="7">
    <location>
        <position position="217"/>
    </location>
    <ligand>
        <name>Mg(2+)</name>
        <dbReference type="ChEBI" id="CHEBI:18420"/>
        <label>1</label>
        <note>catalytic</note>
    </ligand>
</feature>
<dbReference type="GO" id="GO:0008934">
    <property type="term" value="F:inositol monophosphate 1-phosphatase activity"/>
    <property type="evidence" value="ECO:0007669"/>
    <property type="project" value="TreeGrafter"/>
</dbReference>
<dbReference type="GO" id="GO:0046854">
    <property type="term" value="P:phosphatidylinositol phosphate biosynthetic process"/>
    <property type="evidence" value="ECO:0007669"/>
    <property type="project" value="InterPro"/>
</dbReference>
<organism evidence="8 9">
    <name type="scientific">Halalkalibacterium halodurans (strain ATCC BAA-125 / DSM 18197 / FERM 7344 / JCM 9153 / C-125)</name>
    <name type="common">Bacillus halodurans</name>
    <dbReference type="NCBI Taxonomy" id="272558"/>
    <lineage>
        <taxon>Bacteria</taxon>
        <taxon>Bacillati</taxon>
        <taxon>Bacillota</taxon>
        <taxon>Bacilli</taxon>
        <taxon>Bacillales</taxon>
        <taxon>Bacillaceae</taxon>
        <taxon>Halalkalibacterium (ex Joshi et al. 2022)</taxon>
    </lineage>
</organism>
<evidence type="ECO:0000256" key="6">
    <source>
        <dbReference type="ARBA" id="ARBA00022842"/>
    </source>
</evidence>
<dbReference type="CDD" id="cd01637">
    <property type="entry name" value="IMPase_like"/>
    <property type="match status" value="1"/>
</dbReference>
<dbReference type="KEGG" id="bha:BH2635"/>
<dbReference type="OrthoDB" id="9772456at2"/>
<feature type="binding site" evidence="7">
    <location>
        <position position="90"/>
    </location>
    <ligand>
        <name>Mg(2+)</name>
        <dbReference type="ChEBI" id="CHEBI:18420"/>
        <label>2</label>
    </ligand>
</feature>